<dbReference type="PROSITE" id="PS50948">
    <property type="entry name" value="PAN"/>
    <property type="match status" value="1"/>
</dbReference>
<feature type="domain" description="Protein kinase" evidence="16">
    <location>
        <begin position="1"/>
        <end position="206"/>
    </location>
</feature>
<dbReference type="Pfam" id="PF08276">
    <property type="entry name" value="PAN_2"/>
    <property type="match status" value="1"/>
</dbReference>
<name>A0A4S4ERV7_CAMSN</name>
<feature type="domain" description="EGF-like" evidence="17">
    <location>
        <begin position="1456"/>
        <end position="1492"/>
    </location>
</feature>
<comment type="catalytic activity">
    <reaction evidence="13">
        <text>L-seryl-[protein] + ATP = O-phospho-L-seryl-[protein] + ADP + H(+)</text>
        <dbReference type="Rhea" id="RHEA:17989"/>
        <dbReference type="Rhea" id="RHEA-COMP:9863"/>
        <dbReference type="Rhea" id="RHEA-COMP:11604"/>
        <dbReference type="ChEBI" id="CHEBI:15378"/>
        <dbReference type="ChEBI" id="CHEBI:29999"/>
        <dbReference type="ChEBI" id="CHEBI:30616"/>
        <dbReference type="ChEBI" id="CHEBI:83421"/>
        <dbReference type="ChEBI" id="CHEBI:456216"/>
        <dbReference type="EC" id="2.7.11.1"/>
    </reaction>
</comment>
<evidence type="ECO:0000256" key="4">
    <source>
        <dbReference type="ARBA" id="ARBA00022527"/>
    </source>
</evidence>
<comment type="catalytic activity">
    <reaction evidence="12">
        <text>L-threonyl-[protein] + ATP = O-phospho-L-threonyl-[protein] + ADP + H(+)</text>
        <dbReference type="Rhea" id="RHEA:46608"/>
        <dbReference type="Rhea" id="RHEA-COMP:11060"/>
        <dbReference type="Rhea" id="RHEA-COMP:11605"/>
        <dbReference type="ChEBI" id="CHEBI:15378"/>
        <dbReference type="ChEBI" id="CHEBI:30013"/>
        <dbReference type="ChEBI" id="CHEBI:30616"/>
        <dbReference type="ChEBI" id="CHEBI:61977"/>
        <dbReference type="ChEBI" id="CHEBI:456216"/>
        <dbReference type="EC" id="2.7.11.1"/>
    </reaction>
</comment>
<evidence type="ECO:0000256" key="5">
    <source>
        <dbReference type="ARBA" id="ARBA00022679"/>
    </source>
</evidence>
<dbReference type="Gene3D" id="3.30.200.20">
    <property type="entry name" value="Phosphorylase Kinase, domain 1"/>
    <property type="match status" value="2"/>
</dbReference>
<evidence type="ECO:0000256" key="12">
    <source>
        <dbReference type="ARBA" id="ARBA00047899"/>
    </source>
</evidence>
<protein>
    <recommendedName>
        <fullName evidence="2">non-specific serine/threonine protein kinase</fullName>
        <ecNumber evidence="2">2.7.11.1</ecNumber>
    </recommendedName>
</protein>
<dbReference type="EMBL" id="SDRB02002357">
    <property type="protein sequence ID" value="THG19570.1"/>
    <property type="molecule type" value="Genomic_DNA"/>
</dbReference>
<keyword evidence="15" id="KW-1133">Transmembrane helix</keyword>
<dbReference type="CDD" id="cd00028">
    <property type="entry name" value="B_lectin"/>
    <property type="match status" value="1"/>
</dbReference>
<feature type="domain" description="EGF-like" evidence="17">
    <location>
        <begin position="713"/>
        <end position="749"/>
    </location>
</feature>
<dbReference type="SUPFAM" id="SSF56112">
    <property type="entry name" value="Protein kinase-like (PK-like)"/>
    <property type="match status" value="3"/>
</dbReference>
<dbReference type="PANTHER" id="PTHR27002">
    <property type="entry name" value="RECEPTOR-LIKE SERINE/THREONINE-PROTEIN KINASE SD1-8"/>
    <property type="match status" value="1"/>
</dbReference>
<proteinExistence type="predicted"/>
<dbReference type="GO" id="GO:0004674">
    <property type="term" value="F:protein serine/threonine kinase activity"/>
    <property type="evidence" value="ECO:0007669"/>
    <property type="project" value="UniProtKB-KW"/>
</dbReference>
<evidence type="ECO:0000256" key="13">
    <source>
        <dbReference type="ARBA" id="ARBA00048679"/>
    </source>
</evidence>
<dbReference type="EC" id="2.7.11.1" evidence="2"/>
<evidence type="ECO:0000256" key="3">
    <source>
        <dbReference type="ARBA" id="ARBA00022475"/>
    </source>
</evidence>
<dbReference type="InterPro" id="IPR011009">
    <property type="entry name" value="Kinase-like_dom_sf"/>
</dbReference>
<feature type="transmembrane region" description="Helical" evidence="15">
    <location>
        <begin position="1583"/>
        <end position="1606"/>
    </location>
</feature>
<dbReference type="FunFam" id="2.90.10.10:FF:000001">
    <property type="entry name" value="G-type lectin S-receptor-like serine/threonine-protein kinase"/>
    <property type="match status" value="1"/>
</dbReference>
<comment type="caution">
    <text evidence="14">Lacks conserved residue(s) required for the propagation of feature annotation.</text>
</comment>
<dbReference type="InterPro" id="IPR001245">
    <property type="entry name" value="Ser-Thr/Tyr_kinase_cat_dom"/>
</dbReference>
<evidence type="ECO:0000259" key="17">
    <source>
        <dbReference type="PROSITE" id="PS50026"/>
    </source>
</evidence>
<keyword evidence="6" id="KW-0732">Signal</keyword>
<evidence type="ECO:0000259" key="16">
    <source>
        <dbReference type="PROSITE" id="PS50011"/>
    </source>
</evidence>
<dbReference type="PANTHER" id="PTHR27002:SF566">
    <property type="entry name" value="RECEPTOR-LIKE SERINE_THREONINE-PROTEIN KINASE"/>
    <property type="match status" value="1"/>
</dbReference>
<dbReference type="InterPro" id="IPR000858">
    <property type="entry name" value="S_locus_glycoprot_dom"/>
</dbReference>
<dbReference type="InterPro" id="IPR036426">
    <property type="entry name" value="Bulb-type_lectin_dom_sf"/>
</dbReference>
<evidence type="ECO:0000256" key="1">
    <source>
        <dbReference type="ARBA" id="ARBA00004251"/>
    </source>
</evidence>
<keyword evidence="9" id="KW-0067">ATP-binding</keyword>
<dbReference type="GO" id="GO:0005524">
    <property type="term" value="F:ATP binding"/>
    <property type="evidence" value="ECO:0007669"/>
    <property type="project" value="UniProtKB-KW"/>
</dbReference>
<feature type="domain" description="Protein kinase" evidence="16">
    <location>
        <begin position="812"/>
        <end position="1168"/>
    </location>
</feature>
<dbReference type="PROSITE" id="PS50927">
    <property type="entry name" value="BULB_LECTIN"/>
    <property type="match status" value="2"/>
</dbReference>
<keyword evidence="15" id="KW-0812">Transmembrane</keyword>
<evidence type="ECO:0000259" key="18">
    <source>
        <dbReference type="PROSITE" id="PS50927"/>
    </source>
</evidence>
<dbReference type="Proteomes" id="UP000306102">
    <property type="component" value="Unassembled WGS sequence"/>
</dbReference>
<dbReference type="SUPFAM" id="SSF51110">
    <property type="entry name" value="alpha-D-mannose-specific plant lectins"/>
    <property type="match status" value="2"/>
</dbReference>
<dbReference type="SMART" id="SM00108">
    <property type="entry name" value="B_lectin"/>
    <property type="match status" value="2"/>
</dbReference>
<dbReference type="InterPro" id="IPR000719">
    <property type="entry name" value="Prot_kinase_dom"/>
</dbReference>
<comment type="caution">
    <text evidence="20">The sequence shown here is derived from an EMBL/GenBank/DDBJ whole genome shotgun (WGS) entry which is preliminary data.</text>
</comment>
<evidence type="ECO:0000256" key="15">
    <source>
        <dbReference type="SAM" id="Phobius"/>
    </source>
</evidence>
<feature type="transmembrane region" description="Helical" evidence="15">
    <location>
        <begin position="868"/>
        <end position="888"/>
    </location>
</feature>
<dbReference type="Pfam" id="PF00954">
    <property type="entry name" value="S_locus_glycop"/>
    <property type="match status" value="2"/>
</dbReference>
<keyword evidence="21" id="KW-1185">Reference proteome</keyword>
<dbReference type="PROSITE" id="PS50026">
    <property type="entry name" value="EGF_3"/>
    <property type="match status" value="2"/>
</dbReference>
<dbReference type="SMART" id="SM00181">
    <property type="entry name" value="EGF"/>
    <property type="match status" value="2"/>
</dbReference>
<evidence type="ECO:0000256" key="9">
    <source>
        <dbReference type="ARBA" id="ARBA00022840"/>
    </source>
</evidence>
<keyword evidence="8" id="KW-0418">Kinase</keyword>
<feature type="domain" description="Apple" evidence="19">
    <location>
        <begin position="768"/>
        <end position="850"/>
    </location>
</feature>
<dbReference type="GO" id="GO:0048544">
    <property type="term" value="P:recognition of pollen"/>
    <property type="evidence" value="ECO:0007669"/>
    <property type="project" value="InterPro"/>
</dbReference>
<dbReference type="Gene3D" id="2.90.10.10">
    <property type="entry name" value="Bulb-type lectin domain"/>
    <property type="match status" value="2"/>
</dbReference>
<keyword evidence="15" id="KW-0472">Membrane</keyword>
<keyword evidence="5" id="KW-0808">Transferase</keyword>
<organism evidence="20 21">
    <name type="scientific">Camellia sinensis var. sinensis</name>
    <name type="common">China tea</name>
    <dbReference type="NCBI Taxonomy" id="542762"/>
    <lineage>
        <taxon>Eukaryota</taxon>
        <taxon>Viridiplantae</taxon>
        <taxon>Streptophyta</taxon>
        <taxon>Embryophyta</taxon>
        <taxon>Tracheophyta</taxon>
        <taxon>Spermatophyta</taxon>
        <taxon>Magnoliopsida</taxon>
        <taxon>eudicotyledons</taxon>
        <taxon>Gunneridae</taxon>
        <taxon>Pentapetalae</taxon>
        <taxon>asterids</taxon>
        <taxon>Ericales</taxon>
        <taxon>Theaceae</taxon>
        <taxon>Camellia</taxon>
    </lineage>
</organism>
<evidence type="ECO:0000256" key="14">
    <source>
        <dbReference type="PROSITE-ProRule" id="PRU00076"/>
    </source>
</evidence>
<keyword evidence="10" id="KW-1015">Disulfide bond</keyword>
<dbReference type="PROSITE" id="PS00108">
    <property type="entry name" value="PROTEIN_KINASE_ST"/>
    <property type="match status" value="1"/>
</dbReference>
<evidence type="ECO:0000256" key="6">
    <source>
        <dbReference type="ARBA" id="ARBA00022729"/>
    </source>
</evidence>
<evidence type="ECO:0000313" key="21">
    <source>
        <dbReference type="Proteomes" id="UP000306102"/>
    </source>
</evidence>
<dbReference type="GO" id="GO:0005886">
    <property type="term" value="C:plasma membrane"/>
    <property type="evidence" value="ECO:0007669"/>
    <property type="project" value="UniProtKB-SubCell"/>
</dbReference>
<dbReference type="InterPro" id="IPR001480">
    <property type="entry name" value="Bulb-type_lectin_dom"/>
</dbReference>
<keyword evidence="3" id="KW-1003">Cell membrane</keyword>
<dbReference type="InterPro" id="IPR003609">
    <property type="entry name" value="Pan_app"/>
</dbReference>
<dbReference type="FunFam" id="1.10.510.10:FF:000060">
    <property type="entry name" value="G-type lectin S-receptor-like serine/threonine-protein kinase"/>
    <property type="match status" value="2"/>
</dbReference>
<keyword evidence="4" id="KW-0723">Serine/threonine-protein kinase</keyword>
<dbReference type="Gene3D" id="1.10.510.10">
    <property type="entry name" value="Transferase(Phosphotransferase) domain 1"/>
    <property type="match status" value="3"/>
</dbReference>
<dbReference type="SMART" id="SM00473">
    <property type="entry name" value="PAN_AP"/>
    <property type="match status" value="1"/>
</dbReference>
<feature type="domain" description="Bulb-type lectin" evidence="18">
    <location>
        <begin position="1254"/>
        <end position="1383"/>
    </location>
</feature>
<evidence type="ECO:0000256" key="10">
    <source>
        <dbReference type="ARBA" id="ARBA00023157"/>
    </source>
</evidence>
<evidence type="ECO:0000256" key="2">
    <source>
        <dbReference type="ARBA" id="ARBA00012513"/>
    </source>
</evidence>
<evidence type="ECO:0000256" key="8">
    <source>
        <dbReference type="ARBA" id="ARBA00022777"/>
    </source>
</evidence>
<dbReference type="Pfam" id="PF01453">
    <property type="entry name" value="B_lectin"/>
    <property type="match status" value="2"/>
</dbReference>
<accession>A0A4S4ERV7</accession>
<dbReference type="STRING" id="542762.A0A4S4ERV7"/>
<evidence type="ECO:0000313" key="20">
    <source>
        <dbReference type="EMBL" id="THG19570.1"/>
    </source>
</evidence>
<dbReference type="SMART" id="SM00220">
    <property type="entry name" value="S_TKc"/>
    <property type="match status" value="1"/>
</dbReference>
<dbReference type="FunFam" id="3.30.200.20:FF:000195">
    <property type="entry name" value="G-type lectin S-receptor-like serine/threonine-protein kinase"/>
    <property type="match status" value="1"/>
</dbReference>
<reference evidence="20 21" key="1">
    <citation type="journal article" date="2018" name="Proc. Natl. Acad. Sci. U.S.A.">
        <title>Draft genome sequence of Camellia sinensis var. sinensis provides insights into the evolution of the tea genome and tea quality.</title>
        <authorList>
            <person name="Wei C."/>
            <person name="Yang H."/>
            <person name="Wang S."/>
            <person name="Zhao J."/>
            <person name="Liu C."/>
            <person name="Gao L."/>
            <person name="Xia E."/>
            <person name="Lu Y."/>
            <person name="Tai Y."/>
            <person name="She G."/>
            <person name="Sun J."/>
            <person name="Cao H."/>
            <person name="Tong W."/>
            <person name="Gao Q."/>
            <person name="Li Y."/>
            <person name="Deng W."/>
            <person name="Jiang X."/>
            <person name="Wang W."/>
            <person name="Chen Q."/>
            <person name="Zhang S."/>
            <person name="Li H."/>
            <person name="Wu J."/>
            <person name="Wang P."/>
            <person name="Li P."/>
            <person name="Shi C."/>
            <person name="Zheng F."/>
            <person name="Jian J."/>
            <person name="Huang B."/>
            <person name="Shan D."/>
            <person name="Shi M."/>
            <person name="Fang C."/>
            <person name="Yue Y."/>
            <person name="Li F."/>
            <person name="Li D."/>
            <person name="Wei S."/>
            <person name="Han B."/>
            <person name="Jiang C."/>
            <person name="Yin Y."/>
            <person name="Xia T."/>
            <person name="Zhang Z."/>
            <person name="Bennetzen J.L."/>
            <person name="Zhao S."/>
            <person name="Wan X."/>
        </authorList>
    </citation>
    <scope>NUCLEOTIDE SEQUENCE [LARGE SCALE GENOMIC DNA]</scope>
    <source>
        <strain evidence="21">cv. Shuchazao</strain>
        <tissue evidence="20">Leaf</tissue>
    </source>
</reference>
<dbReference type="InterPro" id="IPR000742">
    <property type="entry name" value="EGF"/>
</dbReference>
<dbReference type="PROSITE" id="PS50011">
    <property type="entry name" value="PROTEIN_KINASE_DOM"/>
    <property type="match status" value="2"/>
</dbReference>
<sequence>MPLLIYVLDTTKSNSLEWRKRFDIIVGIARGLLYLHRDSRLRIIHRVLKASNVLLDNEMNPKISDFGIARAFGGDQISEKTRRVIGTYGYMSPEYILRGLFSMKSDVFSFRVLVLEIVSGQRNRKFRHPNHTHNLLGHAWKLWLEGNAIKLVEEKLETSTMLMLEVIKCIQIGLLCVQQRPEDRPTMSSVVSMLDNEGAMLPHPKQPGFYTEGSSNETELALTTGIKCSTNKATLTILLALTLDNQRTVEEDLELPLFDLVTISNATDNFSFANKIRESGFGPVYKSVLPTGQEIAVKRLSKTSGQGLTEFKNKVILIAKMQHRNLVRLLGCCIHEEERMLAYEYMANKSLDLLSFARSFGGDQSEENTNRVIGTYGYMSPEYAIDGHFSVKSDVFIFGVLVLETVSGKKNRGFYHPDHDLNLLGHAWKLWNKGKSMKLVDALMESLIPTLEVLRYDMLNQYQQINDSGALVSARGDFKLGFFSTSNSRRRYLGIWYNNLPVQTIVWVANRDRPLNDSSGGLKIGDDGNLILLDSGGIVAWSTRIQNISSKPTVAQLLDSGNLVLRSENGGNTESYIWQSFDHPSDTLIAGMKLGWDLRVGLNRYLTSWKSADDPSPGDISYRFDLDGLPQGVIRKGSVKKYRTGIWNGLQFNGAVLENSVFKANFIDNSEEVYFEFDLYQQLIRLVLNPTGTKQCVIWNNRNSEWVDISTEPSDPCERYGHCGPNSICTISNAYICSCLNGYIPKSSQDWNALVWDGGCIPKYPLNCSDGEGFVAFEGVIVPDMLDFWMNTSMTVKECELECLKNCSCTAYANSDTSGGGSGCLLWYGDLFDIRSFPNPGDQTLYIRVTAADLVSRSDSKEKKKRPMLVIIPISVALLFLLASCIIWKRIKQTRGSRPKIPLKDDENIDLPIFNIVTIANATNNFSISNKIGEGGFGPVYKCRFAFGGPMSVYVAFTLDILFGECPYTTKSNSLEWRKRFDIIVGIARGLLYLHRDSRLRIIHRDLKASNVLLDNEMNPKISDFGIARAFGGDQISEKTRRVIGTYGYMSPEYILRGIFSMKSDVFSFGVLVLEIVSGRRNRKFQHPNHIHNLLGHAWKLWIEGNAIKLVDEKLETLTMLMSEAIKCIQIGLLCVQQRPEDRPTMSSVVSMLDNEGAMLPRPKQPGFYTEGSNDETELASTTGIKCSTNKTTLTILLVPASIGRGRRSWVPDQSWMVGRRQGRSSANQWPETAGVWVPASLGRSRRSWVPDRSWVVGRRQGRSSANQWPETAGVWVLKSEEHRKLDGMLNQYQQINDSGGLQTIIWVANRHRPLNDSSGGLKIGDDGNLILLDSGGIVAWSTESYIWQSFDHPSDTLIAGMKLGWDLRVGLDRYLTSWKSADDPSPGDISYRFDLDGLPQGVIRKGSVKQYRTGIWNGLQFNGVEPQNSIFNSNFIDNSEENNRNLEWFVINTVPSNPCERHGQCGPNSICTISNAFICSCLDGYIPKSSQDWNTMVWNGGCVRKFPSNCSDGQGFLAFKGMIVPDLLEFSLNTRASGCLLWYGDLIDFKRFANPGDQTLYIRVTAADLESRSDSKEKKKKLLLVIIPVSVALLSFLLASCVMWKRIKQTRGSRPNIPFKDDENIDIPIFNIVTITNATNNFSEKVGSD</sequence>
<evidence type="ECO:0000259" key="19">
    <source>
        <dbReference type="PROSITE" id="PS50948"/>
    </source>
</evidence>
<gene>
    <name evidence="20" type="ORF">TEA_013984</name>
</gene>
<comment type="subcellular location">
    <subcellularLocation>
        <location evidence="1">Cell membrane</location>
        <topology evidence="1">Single-pass type I membrane protein</topology>
    </subcellularLocation>
</comment>
<dbReference type="InterPro" id="IPR008271">
    <property type="entry name" value="Ser/Thr_kinase_AS"/>
</dbReference>
<keyword evidence="11" id="KW-0325">Glycoprotein</keyword>
<feature type="domain" description="Bulb-type lectin" evidence="18">
    <location>
        <begin position="456"/>
        <end position="578"/>
    </location>
</feature>
<evidence type="ECO:0000256" key="7">
    <source>
        <dbReference type="ARBA" id="ARBA00022741"/>
    </source>
</evidence>
<dbReference type="Pfam" id="PF07714">
    <property type="entry name" value="PK_Tyr_Ser-Thr"/>
    <property type="match status" value="3"/>
</dbReference>
<keyword evidence="14" id="KW-0245">EGF-like domain</keyword>
<keyword evidence="7" id="KW-0547">Nucleotide-binding</keyword>
<dbReference type="CDD" id="cd01098">
    <property type="entry name" value="PAN_AP_plant"/>
    <property type="match status" value="1"/>
</dbReference>
<evidence type="ECO:0000256" key="11">
    <source>
        <dbReference type="ARBA" id="ARBA00023180"/>
    </source>
</evidence>